<comment type="caution">
    <text evidence="1">The sequence shown here is derived from an EMBL/GenBank/DDBJ whole genome shotgun (WGS) entry which is preliminary data.</text>
</comment>
<sequence length="59" mass="7207">MIYCLKWYSLSRIQKSRISIFGRFVKTDLLIGFSSWPRDKFAFDIEYKFKAQGCFFQFF</sequence>
<gene>
    <name evidence="1" type="ORF">EAH81_06575</name>
</gene>
<dbReference type="EMBL" id="RCZH01000004">
    <property type="protein sequence ID" value="TPG41983.1"/>
    <property type="molecule type" value="Genomic_DNA"/>
</dbReference>
<reference evidence="1 2" key="1">
    <citation type="journal article" date="2019" name="Environ. Microbiol.">
        <title>Species interactions and distinct microbial communities in high Arctic permafrost affected cryosols are associated with the CH4 and CO2 gas fluxes.</title>
        <authorList>
            <person name="Altshuler I."/>
            <person name="Hamel J."/>
            <person name="Turney S."/>
            <person name="Magnuson E."/>
            <person name="Levesque R."/>
            <person name="Greer C."/>
            <person name="Whyte L.G."/>
        </authorList>
    </citation>
    <scope>NUCLEOTIDE SEQUENCE [LARGE SCALE GENOMIC DNA]</scope>
    <source>
        <strain evidence="1 2">42</strain>
    </source>
</reference>
<proteinExistence type="predicted"/>
<keyword evidence="2" id="KW-1185">Reference proteome</keyword>
<accession>A0A502EW70</accession>
<evidence type="ECO:0000313" key="2">
    <source>
        <dbReference type="Proteomes" id="UP000319700"/>
    </source>
</evidence>
<name>A0A502EW70_9FLAO</name>
<dbReference type="AlphaFoldDB" id="A0A502EW70"/>
<dbReference type="Proteomes" id="UP000319700">
    <property type="component" value="Unassembled WGS sequence"/>
</dbReference>
<organism evidence="1 2">
    <name type="scientific">Flavobacterium pectinovorum</name>
    <dbReference type="NCBI Taxonomy" id="29533"/>
    <lineage>
        <taxon>Bacteria</taxon>
        <taxon>Pseudomonadati</taxon>
        <taxon>Bacteroidota</taxon>
        <taxon>Flavobacteriia</taxon>
        <taxon>Flavobacteriales</taxon>
        <taxon>Flavobacteriaceae</taxon>
        <taxon>Flavobacterium</taxon>
    </lineage>
</organism>
<protein>
    <submittedName>
        <fullName evidence="1">Uncharacterized protein</fullName>
    </submittedName>
</protein>
<evidence type="ECO:0000313" key="1">
    <source>
        <dbReference type="EMBL" id="TPG41983.1"/>
    </source>
</evidence>